<evidence type="ECO:0000313" key="1">
    <source>
        <dbReference type="EMBL" id="PIR13874.1"/>
    </source>
</evidence>
<dbReference type="InterPro" id="IPR014729">
    <property type="entry name" value="Rossmann-like_a/b/a_fold"/>
</dbReference>
<evidence type="ECO:0000313" key="2">
    <source>
        <dbReference type="Proteomes" id="UP000230869"/>
    </source>
</evidence>
<dbReference type="SUPFAM" id="SSF52402">
    <property type="entry name" value="Adenine nucleotide alpha hydrolases-like"/>
    <property type="match status" value="1"/>
</dbReference>
<dbReference type="PANTHER" id="PTHR11933">
    <property type="entry name" value="TRNA 5-METHYLAMINOMETHYL-2-THIOURIDYLATE -METHYLTRANSFERASE"/>
    <property type="match status" value="1"/>
</dbReference>
<dbReference type="AlphaFoldDB" id="A0A2M6KA36"/>
<sequence>MKKVKVIVLMSGGLDSMLAAKLLLAQGLEVIGVCFESNFYSCAKAKIAAEQIGIELKVVDISKEMLDLVKNPPTGYGKHLNPCLDCHGLMVKSVFAKATTDKDGAIVATGEVLGQRPFSQTRPSLKKVEKLAGCEILRPLSAKLLPETEAEKKGLVNRGRLLNIKGRNRERQMELAKKFKIKEY</sequence>
<protein>
    <submittedName>
        <fullName evidence="1">tRNA 4-thiouridine(8) synthase ThiI</fullName>
    </submittedName>
</protein>
<dbReference type="EMBL" id="PCWW01000013">
    <property type="protein sequence ID" value="PIR13874.1"/>
    <property type="molecule type" value="Genomic_DNA"/>
</dbReference>
<comment type="caution">
    <text evidence="1">The sequence shown here is derived from an EMBL/GenBank/DDBJ whole genome shotgun (WGS) entry which is preliminary data.</text>
</comment>
<name>A0A2M6KA36_9BACT</name>
<dbReference type="Pfam" id="PF03054">
    <property type="entry name" value="tRNA_Me_trans"/>
    <property type="match status" value="1"/>
</dbReference>
<dbReference type="PANTHER" id="PTHR11933:SF6">
    <property type="entry name" value="THIL AANH DOMAIN-CONTAINING PROTEIN"/>
    <property type="match status" value="1"/>
</dbReference>
<dbReference type="Proteomes" id="UP000230869">
    <property type="component" value="Unassembled WGS sequence"/>
</dbReference>
<feature type="non-terminal residue" evidence="1">
    <location>
        <position position="184"/>
    </location>
</feature>
<gene>
    <name evidence="1" type="ORF">COV49_00750</name>
</gene>
<accession>A0A2M6KA36</accession>
<proteinExistence type="predicted"/>
<dbReference type="Gene3D" id="3.40.50.620">
    <property type="entry name" value="HUPs"/>
    <property type="match status" value="1"/>
</dbReference>
<reference evidence="1 2" key="1">
    <citation type="submission" date="2017-09" db="EMBL/GenBank/DDBJ databases">
        <title>Depth-based differentiation of microbial function through sediment-hosted aquifers and enrichment of novel symbionts in the deep terrestrial subsurface.</title>
        <authorList>
            <person name="Probst A.J."/>
            <person name="Ladd B."/>
            <person name="Jarett J.K."/>
            <person name="Geller-Mcgrath D.E."/>
            <person name="Sieber C.M."/>
            <person name="Emerson J.B."/>
            <person name="Anantharaman K."/>
            <person name="Thomas B.C."/>
            <person name="Malmstrom R."/>
            <person name="Stieglmeier M."/>
            <person name="Klingl A."/>
            <person name="Woyke T."/>
            <person name="Ryan C.M."/>
            <person name="Banfield J.F."/>
        </authorList>
    </citation>
    <scope>NUCLEOTIDE SEQUENCE [LARGE SCALE GENOMIC DNA]</scope>
    <source>
        <strain evidence="1">CG11_big_fil_rev_8_21_14_0_20_39_10</strain>
    </source>
</reference>
<organism evidence="1 2">
    <name type="scientific">Candidatus Falkowbacteria bacterium CG11_big_fil_rev_8_21_14_0_20_39_10</name>
    <dbReference type="NCBI Taxonomy" id="1974570"/>
    <lineage>
        <taxon>Bacteria</taxon>
        <taxon>Candidatus Falkowiibacteriota</taxon>
    </lineage>
</organism>